<proteinExistence type="predicted"/>
<accession>A0AAV8SYN7</accession>
<protein>
    <submittedName>
        <fullName evidence="2">Uncharacterized protein</fullName>
    </submittedName>
</protein>
<evidence type="ECO:0000313" key="2">
    <source>
        <dbReference type="EMBL" id="KAJ8759244.1"/>
    </source>
</evidence>
<feature type="compositionally biased region" description="Basic and acidic residues" evidence="1">
    <location>
        <begin position="178"/>
        <end position="187"/>
    </location>
</feature>
<feature type="compositionally biased region" description="Basic and acidic residues" evidence="1">
    <location>
        <begin position="61"/>
        <end position="72"/>
    </location>
</feature>
<organism evidence="2 3">
    <name type="scientific">Erythroxylum novogranatense</name>
    <dbReference type="NCBI Taxonomy" id="1862640"/>
    <lineage>
        <taxon>Eukaryota</taxon>
        <taxon>Viridiplantae</taxon>
        <taxon>Streptophyta</taxon>
        <taxon>Embryophyta</taxon>
        <taxon>Tracheophyta</taxon>
        <taxon>Spermatophyta</taxon>
        <taxon>Magnoliopsida</taxon>
        <taxon>eudicotyledons</taxon>
        <taxon>Gunneridae</taxon>
        <taxon>Pentapetalae</taxon>
        <taxon>rosids</taxon>
        <taxon>fabids</taxon>
        <taxon>Malpighiales</taxon>
        <taxon>Erythroxylaceae</taxon>
        <taxon>Erythroxylum</taxon>
    </lineage>
</organism>
<evidence type="ECO:0000313" key="3">
    <source>
        <dbReference type="Proteomes" id="UP001159364"/>
    </source>
</evidence>
<feature type="compositionally biased region" description="Polar residues" evidence="1">
    <location>
        <begin position="188"/>
        <end position="198"/>
    </location>
</feature>
<keyword evidence="3" id="KW-1185">Reference proteome</keyword>
<feature type="region of interest" description="Disordered" evidence="1">
    <location>
        <begin position="26"/>
        <end position="117"/>
    </location>
</feature>
<dbReference type="PANTHER" id="PTHR36756:SF1">
    <property type="entry name" value="EXPRESSED PROTEIN"/>
    <property type="match status" value="1"/>
</dbReference>
<feature type="region of interest" description="Disordered" evidence="1">
    <location>
        <begin position="152"/>
        <end position="206"/>
    </location>
</feature>
<name>A0AAV8SYN7_9ROSI</name>
<sequence>MMEQSCRRLPSWMQLSTPVAAVVSDDATANKKRKKKTTIDSSAQKPEELSTSSLSLRKCGSKSDRISRESNREKKRKSVRKEVGEKRRRRVKNDSHESPLMRNNDDEDDNDDDSEDELTVEDLVSIAEEYVKAHENSKQQQHFLVNKEQELQIGHPPSSFSEKSVYVPDGKHKSPAVELHDSVDNLRNEQSSLTSSSKPGDPAQDMLDLLLGPLLKKPPMERKEELIVENIAFTDSVKMESQNYSREEIARPMKKKSSLKDKYIQEASSAFVPYELLVI</sequence>
<comment type="caution">
    <text evidence="2">The sequence shown here is derived from an EMBL/GenBank/DDBJ whole genome shotgun (WGS) entry which is preliminary data.</text>
</comment>
<gene>
    <name evidence="2" type="ORF">K2173_006764</name>
</gene>
<dbReference type="AlphaFoldDB" id="A0AAV8SYN7"/>
<dbReference type="PANTHER" id="PTHR36756">
    <property type="entry name" value="EXPRESSED PROTEIN"/>
    <property type="match status" value="1"/>
</dbReference>
<dbReference type="Proteomes" id="UP001159364">
    <property type="component" value="Linkage Group LG07"/>
</dbReference>
<feature type="compositionally biased region" description="Polar residues" evidence="1">
    <location>
        <begin position="39"/>
        <end position="55"/>
    </location>
</feature>
<reference evidence="2 3" key="1">
    <citation type="submission" date="2021-09" db="EMBL/GenBank/DDBJ databases">
        <title>Genomic insights and catalytic innovation underlie evolution of tropane alkaloids biosynthesis.</title>
        <authorList>
            <person name="Wang Y.-J."/>
            <person name="Tian T."/>
            <person name="Huang J.-P."/>
            <person name="Huang S.-X."/>
        </authorList>
    </citation>
    <scope>NUCLEOTIDE SEQUENCE [LARGE SCALE GENOMIC DNA]</scope>
    <source>
        <strain evidence="2">KIB-2018</strain>
        <tissue evidence="2">Leaf</tissue>
    </source>
</reference>
<evidence type="ECO:0000256" key="1">
    <source>
        <dbReference type="SAM" id="MobiDB-lite"/>
    </source>
</evidence>
<dbReference type="EMBL" id="JAIWQS010000007">
    <property type="protein sequence ID" value="KAJ8759244.1"/>
    <property type="molecule type" value="Genomic_DNA"/>
</dbReference>
<feature type="compositionally biased region" description="Acidic residues" evidence="1">
    <location>
        <begin position="105"/>
        <end position="117"/>
    </location>
</feature>